<dbReference type="AlphaFoldDB" id="R7SNJ1"/>
<dbReference type="Proteomes" id="UP000053319">
    <property type="component" value="Unassembled WGS sequence"/>
</dbReference>
<dbReference type="GeneID" id="18843616"/>
<organism evidence="1 2">
    <name type="scientific">Dichomitus squalens (strain LYAD-421)</name>
    <name type="common">Western red white-rot fungus</name>
    <dbReference type="NCBI Taxonomy" id="732165"/>
    <lineage>
        <taxon>Eukaryota</taxon>
        <taxon>Fungi</taxon>
        <taxon>Dikarya</taxon>
        <taxon>Basidiomycota</taxon>
        <taxon>Agaricomycotina</taxon>
        <taxon>Agaricomycetes</taxon>
        <taxon>Polyporales</taxon>
        <taxon>Polyporaceae</taxon>
        <taxon>Dichomitus</taxon>
    </lineage>
</organism>
<dbReference type="EMBL" id="JH719449">
    <property type="protein sequence ID" value="EJF57508.1"/>
    <property type="molecule type" value="Genomic_DNA"/>
</dbReference>
<accession>R7SNJ1</accession>
<dbReference type="HOGENOM" id="CLU_066041_1_0_1"/>
<reference evidence="1 2" key="1">
    <citation type="journal article" date="2012" name="Science">
        <title>The Paleozoic origin of enzymatic lignin decomposition reconstructed from 31 fungal genomes.</title>
        <authorList>
            <person name="Floudas D."/>
            <person name="Binder M."/>
            <person name="Riley R."/>
            <person name="Barry K."/>
            <person name="Blanchette R.A."/>
            <person name="Henrissat B."/>
            <person name="Martinez A.T."/>
            <person name="Otillar R."/>
            <person name="Spatafora J.W."/>
            <person name="Yadav J.S."/>
            <person name="Aerts A."/>
            <person name="Benoit I."/>
            <person name="Boyd A."/>
            <person name="Carlson A."/>
            <person name="Copeland A."/>
            <person name="Coutinho P.M."/>
            <person name="de Vries R.P."/>
            <person name="Ferreira P."/>
            <person name="Findley K."/>
            <person name="Foster B."/>
            <person name="Gaskell J."/>
            <person name="Glotzer D."/>
            <person name="Gorecki P."/>
            <person name="Heitman J."/>
            <person name="Hesse C."/>
            <person name="Hori C."/>
            <person name="Igarashi K."/>
            <person name="Jurgens J.A."/>
            <person name="Kallen N."/>
            <person name="Kersten P."/>
            <person name="Kohler A."/>
            <person name="Kuees U."/>
            <person name="Kumar T.K.A."/>
            <person name="Kuo A."/>
            <person name="LaButti K."/>
            <person name="Larrondo L.F."/>
            <person name="Lindquist E."/>
            <person name="Ling A."/>
            <person name="Lombard V."/>
            <person name="Lucas S."/>
            <person name="Lundell T."/>
            <person name="Martin R."/>
            <person name="McLaughlin D.J."/>
            <person name="Morgenstern I."/>
            <person name="Morin E."/>
            <person name="Murat C."/>
            <person name="Nagy L.G."/>
            <person name="Nolan M."/>
            <person name="Ohm R.A."/>
            <person name="Patyshakuliyeva A."/>
            <person name="Rokas A."/>
            <person name="Ruiz-Duenas F.J."/>
            <person name="Sabat G."/>
            <person name="Salamov A."/>
            <person name="Samejima M."/>
            <person name="Schmutz J."/>
            <person name="Slot J.C."/>
            <person name="St John F."/>
            <person name="Stenlid J."/>
            <person name="Sun H."/>
            <person name="Sun S."/>
            <person name="Syed K."/>
            <person name="Tsang A."/>
            <person name="Wiebenga A."/>
            <person name="Young D."/>
            <person name="Pisabarro A."/>
            <person name="Eastwood D.C."/>
            <person name="Martin F."/>
            <person name="Cullen D."/>
            <person name="Grigoriev I.V."/>
            <person name="Hibbett D.S."/>
        </authorList>
    </citation>
    <scope>NUCLEOTIDE SEQUENCE [LARGE SCALE GENOMIC DNA]</scope>
    <source>
        <strain evidence="1 2">LYAD-421 SS1</strain>
    </source>
</reference>
<evidence type="ECO:0000313" key="2">
    <source>
        <dbReference type="Proteomes" id="UP000053319"/>
    </source>
</evidence>
<name>R7SNJ1_DICSQ</name>
<evidence type="ECO:0000313" key="1">
    <source>
        <dbReference type="EMBL" id="EJF57508.1"/>
    </source>
</evidence>
<proteinExistence type="predicted"/>
<dbReference type="OrthoDB" id="2746410at2759"/>
<dbReference type="KEGG" id="dsq:DICSQDRAFT_69171"/>
<dbReference type="RefSeq" id="XP_007369704.1">
    <property type="nucleotide sequence ID" value="XM_007369642.1"/>
</dbReference>
<sequence length="213" mass="24463">MMKTDILFSSQELRFSRAQKQAILSWGRDLGAENVPSLYKIEKFQAEALEACGNPSKRVQTSTGHIFYQNSMHHHVMQQYAHPDVRPYLKAYPVFAGGCVSETYHSSKWLVDAPGSLLTPMVRVDDRDFYVDELTYCNDGQWCIPVRFFEFEGQGMWAVCHKVEMTEVGALEKLWCACNVSVTFAYVTRRTVWWCTKSVSSCRAQNFKTTGQR</sequence>
<protein>
    <submittedName>
        <fullName evidence="1">Uncharacterized protein</fullName>
    </submittedName>
</protein>
<gene>
    <name evidence="1" type="ORF">DICSQDRAFT_69171</name>
</gene>